<reference evidence="1 2" key="1">
    <citation type="journal article" date="2015" name="Nature">
        <title>rRNA introns, odd ribosomes, and small enigmatic genomes across a large radiation of phyla.</title>
        <authorList>
            <person name="Brown C.T."/>
            <person name="Hug L.A."/>
            <person name="Thomas B.C."/>
            <person name="Sharon I."/>
            <person name="Castelle C.J."/>
            <person name="Singh A."/>
            <person name="Wilkins M.J."/>
            <person name="Williams K.H."/>
            <person name="Banfield J.F."/>
        </authorList>
    </citation>
    <scope>NUCLEOTIDE SEQUENCE [LARGE SCALE GENOMIC DNA]</scope>
</reference>
<dbReference type="EMBL" id="LCRA01000003">
    <property type="protein sequence ID" value="KKW28096.1"/>
    <property type="molecule type" value="Genomic_DNA"/>
</dbReference>
<evidence type="ECO:0000313" key="1">
    <source>
        <dbReference type="EMBL" id="KKW28096.1"/>
    </source>
</evidence>
<sequence length="75" mass="8567">MSEKEVSNKAIFELVSSLYEKVNNDVTMKSDLERVKEEILDVVRPIERAVDKDAVKLVSHESRITKLERHLALGS</sequence>
<accession>A0A0G1XAV1</accession>
<proteinExistence type="predicted"/>
<name>A0A0G1XAV1_9BACT</name>
<evidence type="ECO:0000313" key="2">
    <source>
        <dbReference type="Proteomes" id="UP000034185"/>
    </source>
</evidence>
<dbReference type="Proteomes" id="UP000034185">
    <property type="component" value="Unassembled WGS sequence"/>
</dbReference>
<protein>
    <submittedName>
        <fullName evidence="1">Uncharacterized protein</fullName>
    </submittedName>
</protein>
<comment type="caution">
    <text evidence="1">The sequence shown here is derived from an EMBL/GenBank/DDBJ whole genome shotgun (WGS) entry which is preliminary data.</text>
</comment>
<organism evidence="1 2">
    <name type="scientific">Candidatus Kaiserbacteria bacterium GW2011_GWB1_52_6</name>
    <dbReference type="NCBI Taxonomy" id="1618674"/>
    <lineage>
        <taxon>Bacteria</taxon>
        <taxon>Candidatus Kaiseribacteriota</taxon>
    </lineage>
</organism>
<dbReference type="AlphaFoldDB" id="A0A0G1XAV1"/>
<gene>
    <name evidence="1" type="ORF">UY70_C0003G0019</name>
</gene>